<dbReference type="RefSeq" id="WP_158216611.1">
    <property type="nucleotide sequence ID" value="NZ_JBMHIA010000006.1"/>
</dbReference>
<dbReference type="AlphaFoldDB" id="A0A380VH93"/>
<accession>A0A380VH93</accession>
<name>A0A380VH93_9PAST</name>
<gene>
    <name evidence="1" type="ORF">NCTC10851_02340</name>
</gene>
<dbReference type="Proteomes" id="UP000254507">
    <property type="component" value="Unassembled WGS sequence"/>
</dbReference>
<evidence type="ECO:0000313" key="1">
    <source>
        <dbReference type="EMBL" id="SUU38884.1"/>
    </source>
</evidence>
<sequence>MMPRQPKLQGAEHCGQFFSEKPYCSNVSHFAVQQYVGYSTNLNKTCQYFL</sequence>
<reference evidence="1 2" key="1">
    <citation type="submission" date="2018-06" db="EMBL/GenBank/DDBJ databases">
        <authorList>
            <consortium name="Pathogen Informatics"/>
            <person name="Doyle S."/>
        </authorList>
    </citation>
    <scope>NUCLEOTIDE SEQUENCE [LARGE SCALE GENOMIC DNA]</scope>
    <source>
        <strain evidence="1 2">NCTC10851</strain>
    </source>
</reference>
<evidence type="ECO:0000313" key="2">
    <source>
        <dbReference type="Proteomes" id="UP000254507"/>
    </source>
</evidence>
<organism evidence="1 2">
    <name type="scientific">Actinobacillus seminis</name>
    <dbReference type="NCBI Taxonomy" id="722"/>
    <lineage>
        <taxon>Bacteria</taxon>
        <taxon>Pseudomonadati</taxon>
        <taxon>Pseudomonadota</taxon>
        <taxon>Gammaproteobacteria</taxon>
        <taxon>Pasteurellales</taxon>
        <taxon>Pasteurellaceae</taxon>
        <taxon>Actinobacillus</taxon>
    </lineage>
</organism>
<dbReference type="EMBL" id="UFSB01000001">
    <property type="protein sequence ID" value="SUU38884.1"/>
    <property type="molecule type" value="Genomic_DNA"/>
</dbReference>
<protein>
    <submittedName>
        <fullName evidence="1">Uncharacterized protein</fullName>
    </submittedName>
</protein>
<proteinExistence type="predicted"/>